<accession>A0A086T174</accession>
<comment type="function">
    <text evidence="8">Component of the signal peptidase complex (SPC) which catalyzes the cleavage of N-terminal signal sequences from nascent proteins as they are translocated into the lumen of the endoplasmic reticulum. Dispensable for SPC enzymatic activity.</text>
</comment>
<sequence>MAEEILDKVRDVVDGEIDFDGQRRSEVIATLLLAVSGLLSFNIGYAKQDIVLAVYIGLAGTLLTFLIAVPPWPFFKRNPVKWLPAGSGMTRT</sequence>
<dbReference type="GO" id="GO:0045047">
    <property type="term" value="P:protein targeting to ER"/>
    <property type="evidence" value="ECO:0007669"/>
    <property type="project" value="TreeGrafter"/>
</dbReference>
<dbReference type="GO" id="GO:0006465">
    <property type="term" value="P:signal peptide processing"/>
    <property type="evidence" value="ECO:0007669"/>
    <property type="project" value="InterPro"/>
</dbReference>
<evidence type="ECO:0000256" key="5">
    <source>
        <dbReference type="ARBA" id="ARBA00022824"/>
    </source>
</evidence>
<dbReference type="STRING" id="857340.A0A086T174"/>
<evidence type="ECO:0000256" key="3">
    <source>
        <dbReference type="ARBA" id="ARBA00017059"/>
    </source>
</evidence>
<keyword evidence="11" id="KW-1185">Reference proteome</keyword>
<organism evidence="10 11">
    <name type="scientific">Hapsidospora chrysogenum (strain ATCC 11550 / CBS 779.69 / DSM 880 / IAM 14645 / JCM 23072 / IMI 49137)</name>
    <name type="common">Acremonium chrysogenum</name>
    <dbReference type="NCBI Taxonomy" id="857340"/>
    <lineage>
        <taxon>Eukaryota</taxon>
        <taxon>Fungi</taxon>
        <taxon>Dikarya</taxon>
        <taxon>Ascomycota</taxon>
        <taxon>Pezizomycotina</taxon>
        <taxon>Sordariomycetes</taxon>
        <taxon>Hypocreomycetidae</taxon>
        <taxon>Hypocreales</taxon>
        <taxon>Bionectriaceae</taxon>
        <taxon>Hapsidospora</taxon>
    </lineage>
</organism>
<evidence type="ECO:0000256" key="2">
    <source>
        <dbReference type="ARBA" id="ARBA00005245"/>
    </source>
</evidence>
<dbReference type="Pfam" id="PF06645">
    <property type="entry name" value="SPC12"/>
    <property type="match status" value="1"/>
</dbReference>
<dbReference type="OrthoDB" id="263893at2759"/>
<comment type="subcellular location">
    <subcellularLocation>
        <location evidence="1">Endoplasmic reticulum membrane</location>
        <topology evidence="1">Multi-pass membrane protein</topology>
    </subcellularLocation>
</comment>
<evidence type="ECO:0000256" key="7">
    <source>
        <dbReference type="ARBA" id="ARBA00023136"/>
    </source>
</evidence>
<evidence type="ECO:0000256" key="4">
    <source>
        <dbReference type="ARBA" id="ARBA00022692"/>
    </source>
</evidence>
<gene>
    <name evidence="10" type="ORF">ACRE_061560</name>
</gene>
<evidence type="ECO:0000313" key="10">
    <source>
        <dbReference type="EMBL" id="KFH43106.1"/>
    </source>
</evidence>
<dbReference type="HOGENOM" id="CLU_134505_2_0_1"/>
<name>A0A086T174_HAPC1</name>
<feature type="transmembrane region" description="Helical" evidence="9">
    <location>
        <begin position="27"/>
        <end position="46"/>
    </location>
</feature>
<keyword evidence="6 9" id="KW-1133">Transmembrane helix</keyword>
<protein>
    <recommendedName>
        <fullName evidence="3">Signal peptidase complex subunit 1</fullName>
    </recommendedName>
</protein>
<reference evidence="11" key="1">
    <citation type="journal article" date="2014" name="Genome Announc.">
        <title>Genome sequence and annotation of Acremonium chrysogenum, producer of the beta-lactam antibiotic cephalosporin C.</title>
        <authorList>
            <person name="Terfehr D."/>
            <person name="Dahlmann T.A."/>
            <person name="Specht T."/>
            <person name="Zadra I."/>
            <person name="Kuernsteiner H."/>
            <person name="Kueck U."/>
        </authorList>
    </citation>
    <scope>NUCLEOTIDE SEQUENCE [LARGE SCALE GENOMIC DNA]</scope>
    <source>
        <strain evidence="11">ATCC 11550 / CBS 779.69 / DSM 880 / IAM 14645 / JCM 23072 / IMI 49137</strain>
    </source>
</reference>
<dbReference type="Proteomes" id="UP000029964">
    <property type="component" value="Unassembled WGS sequence"/>
</dbReference>
<evidence type="ECO:0000256" key="6">
    <source>
        <dbReference type="ARBA" id="ARBA00022989"/>
    </source>
</evidence>
<evidence type="ECO:0000313" key="11">
    <source>
        <dbReference type="Proteomes" id="UP000029964"/>
    </source>
</evidence>
<feature type="transmembrane region" description="Helical" evidence="9">
    <location>
        <begin position="52"/>
        <end position="75"/>
    </location>
</feature>
<dbReference type="PANTHER" id="PTHR13202">
    <property type="entry name" value="MICROSOMAL SIGNAL PEPTIDASE 12 KDA SUBUNIT"/>
    <property type="match status" value="1"/>
</dbReference>
<comment type="similarity">
    <text evidence="2">Belongs to the SPCS1 family.</text>
</comment>
<evidence type="ECO:0000256" key="1">
    <source>
        <dbReference type="ARBA" id="ARBA00004477"/>
    </source>
</evidence>
<keyword evidence="7 9" id="KW-0472">Membrane</keyword>
<dbReference type="AlphaFoldDB" id="A0A086T174"/>
<comment type="caution">
    <text evidence="10">The sequence shown here is derived from an EMBL/GenBank/DDBJ whole genome shotgun (WGS) entry which is preliminary data.</text>
</comment>
<evidence type="ECO:0000256" key="8">
    <source>
        <dbReference type="ARBA" id="ARBA00045204"/>
    </source>
</evidence>
<dbReference type="EMBL" id="JPKY01000077">
    <property type="protein sequence ID" value="KFH43106.1"/>
    <property type="molecule type" value="Genomic_DNA"/>
</dbReference>
<dbReference type="PANTHER" id="PTHR13202:SF0">
    <property type="entry name" value="SIGNAL PEPTIDASE COMPLEX SUBUNIT 1"/>
    <property type="match status" value="1"/>
</dbReference>
<dbReference type="GO" id="GO:0005787">
    <property type="term" value="C:signal peptidase complex"/>
    <property type="evidence" value="ECO:0007669"/>
    <property type="project" value="InterPro"/>
</dbReference>
<dbReference type="InterPro" id="IPR009542">
    <property type="entry name" value="Spc1/SPCS1"/>
</dbReference>
<keyword evidence="5" id="KW-0256">Endoplasmic reticulum</keyword>
<proteinExistence type="inferred from homology"/>
<evidence type="ECO:0000256" key="9">
    <source>
        <dbReference type="SAM" id="Phobius"/>
    </source>
</evidence>
<keyword evidence="4 9" id="KW-0812">Transmembrane</keyword>